<dbReference type="AlphaFoldDB" id="A0A225VQU4"/>
<feature type="non-terminal residue" evidence="2">
    <location>
        <position position="197"/>
    </location>
</feature>
<dbReference type="Proteomes" id="UP000198211">
    <property type="component" value="Unassembled WGS sequence"/>
</dbReference>
<evidence type="ECO:0000313" key="2">
    <source>
        <dbReference type="EMBL" id="OWZ07702.1"/>
    </source>
</evidence>
<sequence length="197" mass="22601">MRSIRADQHALKTPDKPQRSIAINDVTRAATTSVWYYRVDVSVHEEGLRPTFISEDESDDNCSDEEAADIEHYSILKRYNDFLELYEKIRAVVIITDGSTSPMPRFPAKESISPALMGLVKRSSSETVLEERRVKFEALLQWIENHPVARDCPAFITNNIYDGEPQTETFNDRLAPATNNFYQFDQISKSHDEVEPM</sequence>
<reference evidence="3" key="1">
    <citation type="submission" date="2017-03" db="EMBL/GenBank/DDBJ databases">
        <title>Phytopthora megakarya and P. palmivora, two closely related causual agents of cacao black pod achieved similar genome size and gene model numbers by different mechanisms.</title>
        <authorList>
            <person name="Ali S."/>
            <person name="Shao J."/>
            <person name="Larry D.J."/>
            <person name="Kronmiller B."/>
            <person name="Shen D."/>
            <person name="Strem M.D."/>
            <person name="Melnick R.L."/>
            <person name="Guiltinan M.J."/>
            <person name="Tyler B.M."/>
            <person name="Meinhardt L.W."/>
            <person name="Bailey B.A."/>
        </authorList>
    </citation>
    <scope>NUCLEOTIDE SEQUENCE [LARGE SCALE GENOMIC DNA]</scope>
    <source>
        <strain evidence="3">zdho120</strain>
    </source>
</reference>
<dbReference type="Pfam" id="PF00787">
    <property type="entry name" value="PX"/>
    <property type="match status" value="1"/>
</dbReference>
<evidence type="ECO:0000259" key="1">
    <source>
        <dbReference type="PROSITE" id="PS50195"/>
    </source>
</evidence>
<keyword evidence="3" id="KW-1185">Reference proteome</keyword>
<evidence type="ECO:0000313" key="3">
    <source>
        <dbReference type="Proteomes" id="UP000198211"/>
    </source>
</evidence>
<dbReference type="SUPFAM" id="SSF64268">
    <property type="entry name" value="PX domain"/>
    <property type="match status" value="1"/>
</dbReference>
<dbReference type="PROSITE" id="PS50195">
    <property type="entry name" value="PX"/>
    <property type="match status" value="1"/>
</dbReference>
<name>A0A225VQU4_9STRA</name>
<dbReference type="GO" id="GO:0035091">
    <property type="term" value="F:phosphatidylinositol binding"/>
    <property type="evidence" value="ECO:0007669"/>
    <property type="project" value="InterPro"/>
</dbReference>
<dbReference type="InterPro" id="IPR036871">
    <property type="entry name" value="PX_dom_sf"/>
</dbReference>
<accession>A0A225VQU4</accession>
<gene>
    <name evidence="2" type="ORF">PHMEG_00019870</name>
</gene>
<proteinExistence type="predicted"/>
<dbReference type="InterPro" id="IPR001683">
    <property type="entry name" value="PX_dom"/>
</dbReference>
<comment type="caution">
    <text evidence="2">The sequence shown here is derived from an EMBL/GenBank/DDBJ whole genome shotgun (WGS) entry which is preliminary data.</text>
</comment>
<organism evidence="2 3">
    <name type="scientific">Phytophthora megakarya</name>
    <dbReference type="NCBI Taxonomy" id="4795"/>
    <lineage>
        <taxon>Eukaryota</taxon>
        <taxon>Sar</taxon>
        <taxon>Stramenopiles</taxon>
        <taxon>Oomycota</taxon>
        <taxon>Peronosporomycetes</taxon>
        <taxon>Peronosporales</taxon>
        <taxon>Peronosporaceae</taxon>
        <taxon>Phytophthora</taxon>
    </lineage>
</organism>
<protein>
    <recommendedName>
        <fullName evidence="1">PX domain-containing protein</fullName>
    </recommendedName>
</protein>
<dbReference type="STRING" id="4795.A0A225VQU4"/>
<dbReference type="EMBL" id="NBNE01003433">
    <property type="protein sequence ID" value="OWZ07702.1"/>
    <property type="molecule type" value="Genomic_DNA"/>
</dbReference>
<dbReference type="Gene3D" id="3.30.1520.10">
    <property type="entry name" value="Phox-like domain"/>
    <property type="match status" value="1"/>
</dbReference>
<dbReference type="OrthoDB" id="271164at2759"/>
<feature type="domain" description="PX" evidence="1">
    <location>
        <begin position="15"/>
        <end position="177"/>
    </location>
</feature>